<feature type="chain" id="PRO_5014888864" evidence="1">
    <location>
        <begin position="22"/>
        <end position="201"/>
    </location>
</feature>
<sequence length="201" mass="22379">MGCCDVYILIILILLCSWNEALQVLCCNNSYSTAMEGLTHEIACLRESVIKIGEILSSSSCYNTLTHGSQVPVPKLKSVTNLAELEELETLAKDKRFILDAIKDVAVAFNRDKCIGQGRTIALRVLDLFFKRIFLTECSWTGMAKQANGDFIKSKVAMKEFNNVVDLYALAVENLDPTFSKSQAIKVLRQCMVGAKQRVMV</sequence>
<evidence type="ECO:0000259" key="2">
    <source>
        <dbReference type="Pfam" id="PF16064"/>
    </source>
</evidence>
<keyword evidence="1" id="KW-0732">Signal</keyword>
<name>A0A2M3ZPY9_9DIPT</name>
<reference evidence="3" key="1">
    <citation type="submission" date="2018-01" db="EMBL/GenBank/DDBJ databases">
        <title>An insight into the sialome of Amazonian anophelines.</title>
        <authorList>
            <person name="Ribeiro J.M."/>
            <person name="Scarpassa V."/>
            <person name="Calvo E."/>
        </authorList>
    </citation>
    <scope>NUCLEOTIDE SEQUENCE</scope>
    <source>
        <tissue evidence="3">Salivary glands</tissue>
    </source>
</reference>
<dbReference type="InterPro" id="IPR032071">
    <property type="entry name" value="DUF4806"/>
</dbReference>
<feature type="domain" description="DUF4806" evidence="2">
    <location>
        <begin position="79"/>
        <end position="167"/>
    </location>
</feature>
<feature type="signal peptide" evidence="1">
    <location>
        <begin position="1"/>
        <end position="21"/>
    </location>
</feature>
<evidence type="ECO:0000256" key="1">
    <source>
        <dbReference type="SAM" id="SignalP"/>
    </source>
</evidence>
<dbReference type="Pfam" id="PF16064">
    <property type="entry name" value="DUF4806"/>
    <property type="match status" value="1"/>
</dbReference>
<protein>
    <submittedName>
        <fullName evidence="3">Putative secreted peptide</fullName>
    </submittedName>
</protein>
<evidence type="ECO:0000313" key="3">
    <source>
        <dbReference type="EMBL" id="MBW30520.1"/>
    </source>
</evidence>
<proteinExistence type="predicted"/>
<accession>A0A2M3ZPY9</accession>
<dbReference type="AlphaFoldDB" id="A0A2M3ZPY9"/>
<dbReference type="EMBL" id="GGFM01009769">
    <property type="protein sequence ID" value="MBW30520.1"/>
    <property type="molecule type" value="Transcribed_RNA"/>
</dbReference>
<organism evidence="3">
    <name type="scientific">Anopheles braziliensis</name>
    <dbReference type="NCBI Taxonomy" id="58242"/>
    <lineage>
        <taxon>Eukaryota</taxon>
        <taxon>Metazoa</taxon>
        <taxon>Ecdysozoa</taxon>
        <taxon>Arthropoda</taxon>
        <taxon>Hexapoda</taxon>
        <taxon>Insecta</taxon>
        <taxon>Pterygota</taxon>
        <taxon>Neoptera</taxon>
        <taxon>Endopterygota</taxon>
        <taxon>Diptera</taxon>
        <taxon>Nematocera</taxon>
        <taxon>Culicoidea</taxon>
        <taxon>Culicidae</taxon>
        <taxon>Anophelinae</taxon>
        <taxon>Anopheles</taxon>
    </lineage>
</organism>